<accession>A0A212IXX5</accession>
<organism evidence="1">
    <name type="scientific">uncultured Dysgonomonas sp</name>
    <dbReference type="NCBI Taxonomy" id="206096"/>
    <lineage>
        <taxon>Bacteria</taxon>
        <taxon>Pseudomonadati</taxon>
        <taxon>Bacteroidota</taxon>
        <taxon>Bacteroidia</taxon>
        <taxon>Bacteroidales</taxon>
        <taxon>Dysgonomonadaceae</taxon>
        <taxon>Dysgonomonas</taxon>
        <taxon>environmental samples</taxon>
    </lineage>
</organism>
<evidence type="ECO:0000313" key="1">
    <source>
        <dbReference type="EMBL" id="SBV92071.1"/>
    </source>
</evidence>
<gene>
    <name evidence="1" type="ORF">KL86DYS1_10511</name>
</gene>
<proteinExistence type="predicted"/>
<name>A0A212IXX5_9BACT</name>
<dbReference type="AlphaFoldDB" id="A0A212IXX5"/>
<dbReference type="EMBL" id="FLUM01000001">
    <property type="protein sequence ID" value="SBV92071.1"/>
    <property type="molecule type" value="Genomic_DNA"/>
</dbReference>
<protein>
    <submittedName>
        <fullName evidence="1">Uncharacterized protein</fullName>
    </submittedName>
</protein>
<reference evidence="1" key="1">
    <citation type="submission" date="2016-04" db="EMBL/GenBank/DDBJ databases">
        <authorList>
            <person name="Evans L.H."/>
            <person name="Alamgir A."/>
            <person name="Owens N."/>
            <person name="Weber N.D."/>
            <person name="Virtaneva K."/>
            <person name="Barbian K."/>
            <person name="Babar A."/>
            <person name="Rosenke K."/>
        </authorList>
    </citation>
    <scope>NUCLEOTIDE SEQUENCE</scope>
    <source>
        <strain evidence="1">86-1</strain>
    </source>
</reference>
<sequence length="64" mass="7579">MIKVLISKNRVVSHYVSYKIGRKPFFLLPTITVLNGWSNEVKYINICLFLFTKELRTIIYLSKQ</sequence>